<dbReference type="Proteomes" id="UP000756132">
    <property type="component" value="Chromosome 11"/>
</dbReference>
<dbReference type="PANTHER" id="PTHR42085:SF2">
    <property type="entry name" value="F-BOX DOMAIN-CONTAINING PROTEIN"/>
    <property type="match status" value="1"/>
</dbReference>
<dbReference type="OrthoDB" id="3650371at2759"/>
<dbReference type="AlphaFoldDB" id="A0A9Q8PIS3"/>
<gene>
    <name evidence="1" type="ORF">CLAFUR5_13266</name>
</gene>
<dbReference type="PANTHER" id="PTHR42085">
    <property type="entry name" value="F-BOX DOMAIN-CONTAINING PROTEIN"/>
    <property type="match status" value="1"/>
</dbReference>
<organism evidence="1 2">
    <name type="scientific">Passalora fulva</name>
    <name type="common">Tomato leaf mold</name>
    <name type="synonym">Cladosporium fulvum</name>
    <dbReference type="NCBI Taxonomy" id="5499"/>
    <lineage>
        <taxon>Eukaryota</taxon>
        <taxon>Fungi</taxon>
        <taxon>Dikarya</taxon>
        <taxon>Ascomycota</taxon>
        <taxon>Pezizomycotina</taxon>
        <taxon>Dothideomycetes</taxon>
        <taxon>Dothideomycetidae</taxon>
        <taxon>Mycosphaerellales</taxon>
        <taxon>Mycosphaerellaceae</taxon>
        <taxon>Fulvia</taxon>
    </lineage>
</organism>
<dbReference type="EMBL" id="CP090173">
    <property type="protein sequence ID" value="UJO23331.1"/>
    <property type="molecule type" value="Genomic_DNA"/>
</dbReference>
<keyword evidence="2" id="KW-1185">Reference proteome</keyword>
<evidence type="ECO:0000313" key="1">
    <source>
        <dbReference type="EMBL" id="UJO23331.1"/>
    </source>
</evidence>
<reference evidence="1" key="2">
    <citation type="journal article" date="2022" name="Microb. Genom.">
        <title>A chromosome-scale genome assembly of the tomato pathogen Cladosporium fulvum reveals a compartmentalized genome architecture and the presence of a dispensable chromosome.</title>
        <authorList>
            <person name="Zaccaron A.Z."/>
            <person name="Chen L.H."/>
            <person name="Samaras A."/>
            <person name="Stergiopoulos I."/>
        </authorList>
    </citation>
    <scope>NUCLEOTIDE SEQUENCE</scope>
    <source>
        <strain evidence="1">Race5_Kim</strain>
    </source>
</reference>
<evidence type="ECO:0000313" key="2">
    <source>
        <dbReference type="Proteomes" id="UP000756132"/>
    </source>
</evidence>
<dbReference type="GeneID" id="71993144"/>
<accession>A0A9Q8PIS3</accession>
<proteinExistence type="predicted"/>
<name>A0A9Q8PIS3_PASFU</name>
<sequence length="216" mass="25448">MRSRPAPQHPFRFLELSAELRNQIYEFLLVDHKPFWPTLQTIYRCESSINAAILRVCRQTHEEATAMLYASNTFQGYREHIFATWLPSIGRNIKHIRSLEVDHVQTAAFFYEMLPPLKKAISLQRLDLSYIEPNWKAEELAKMVAPFMRAIHRARKRKDGDRVEGVLDMLVLPRYYDCKEEEQVKALIAFALDFPAERWKDASRQERLVIGREISK</sequence>
<dbReference type="InterPro" id="IPR038883">
    <property type="entry name" value="AN11006-like"/>
</dbReference>
<dbReference type="KEGG" id="ffu:CLAFUR5_13266"/>
<dbReference type="RefSeq" id="XP_047767697.1">
    <property type="nucleotide sequence ID" value="XM_047912414.1"/>
</dbReference>
<protein>
    <submittedName>
        <fullName evidence="1">Uncharacterized protein</fullName>
    </submittedName>
</protein>
<reference evidence="1" key="1">
    <citation type="submission" date="2021-12" db="EMBL/GenBank/DDBJ databases">
        <authorList>
            <person name="Zaccaron A."/>
            <person name="Stergiopoulos I."/>
        </authorList>
    </citation>
    <scope>NUCLEOTIDE SEQUENCE</scope>
    <source>
        <strain evidence="1">Race5_Kim</strain>
    </source>
</reference>